<evidence type="ECO:0000256" key="2">
    <source>
        <dbReference type="ARBA" id="ARBA00023015"/>
    </source>
</evidence>
<dbReference type="GO" id="GO:0005634">
    <property type="term" value="C:nucleus"/>
    <property type="evidence" value="ECO:0007669"/>
    <property type="project" value="UniProtKB-SubCell"/>
</dbReference>
<comment type="caution">
    <text evidence="9">The sequence shown here is derived from an EMBL/GenBank/DDBJ whole genome shotgun (WGS) entry which is preliminary data.</text>
</comment>
<dbReference type="GO" id="GO:0001228">
    <property type="term" value="F:DNA-binding transcription activator activity, RNA polymerase II-specific"/>
    <property type="evidence" value="ECO:0007669"/>
    <property type="project" value="TreeGrafter"/>
</dbReference>
<evidence type="ECO:0000256" key="4">
    <source>
        <dbReference type="ARBA" id="ARBA00023163"/>
    </source>
</evidence>
<reference evidence="9 10" key="1">
    <citation type="submission" date="2016-07" db="EMBL/GenBank/DDBJ databases">
        <title>Pervasive Adenine N6-methylation of Active Genes in Fungi.</title>
        <authorList>
            <consortium name="DOE Joint Genome Institute"/>
            <person name="Mondo S.J."/>
            <person name="Dannebaum R.O."/>
            <person name="Kuo R.C."/>
            <person name="Labutti K."/>
            <person name="Haridas S."/>
            <person name="Kuo A."/>
            <person name="Salamov A."/>
            <person name="Ahrendt S.R."/>
            <person name="Lipzen A."/>
            <person name="Sullivan W."/>
            <person name="Andreopoulos W.B."/>
            <person name="Clum A."/>
            <person name="Lindquist E."/>
            <person name="Daum C."/>
            <person name="Ramamoorthy G.K."/>
            <person name="Gryganskyi A."/>
            <person name="Culley D."/>
            <person name="Magnuson J.K."/>
            <person name="James T.Y."/>
            <person name="O'Malley M.A."/>
            <person name="Stajich J.E."/>
            <person name="Spatafora J.W."/>
            <person name="Visel A."/>
            <person name="Grigoriev I.V."/>
        </authorList>
    </citation>
    <scope>NUCLEOTIDE SEQUENCE [LARGE SCALE GENOMIC DNA]</scope>
    <source>
        <strain evidence="9 10">CBS 931.73</strain>
    </source>
</reference>
<dbReference type="Pfam" id="PF07716">
    <property type="entry name" value="bZIP_2"/>
    <property type="match status" value="1"/>
</dbReference>
<evidence type="ECO:0000256" key="5">
    <source>
        <dbReference type="ARBA" id="ARBA00023242"/>
    </source>
</evidence>
<evidence type="ECO:0000256" key="6">
    <source>
        <dbReference type="SAM" id="Coils"/>
    </source>
</evidence>
<dbReference type="InterPro" id="IPR004827">
    <property type="entry name" value="bZIP"/>
</dbReference>
<keyword evidence="10" id="KW-1185">Reference proteome</keyword>
<feature type="region of interest" description="Disordered" evidence="7">
    <location>
        <begin position="236"/>
        <end position="256"/>
    </location>
</feature>
<proteinExistence type="predicted"/>
<dbReference type="GO" id="GO:0000977">
    <property type="term" value="F:RNA polymerase II transcription regulatory region sequence-specific DNA binding"/>
    <property type="evidence" value="ECO:0007669"/>
    <property type="project" value="TreeGrafter"/>
</dbReference>
<protein>
    <recommendedName>
        <fullName evidence="8">BZIP domain-containing protein</fullName>
    </recommendedName>
</protein>
<dbReference type="InterPro" id="IPR046347">
    <property type="entry name" value="bZIP_sf"/>
</dbReference>
<keyword evidence="6" id="KW-0175">Coiled coil</keyword>
<dbReference type="AlphaFoldDB" id="A0A1Y1YFY0"/>
<dbReference type="SUPFAM" id="SSF57959">
    <property type="entry name" value="Leucine zipper domain"/>
    <property type="match status" value="1"/>
</dbReference>
<dbReference type="PANTHER" id="PTHR13044">
    <property type="entry name" value="ACTIVATING TRANSCRIPTION FACTOR ATF 4/5"/>
    <property type="match status" value="1"/>
</dbReference>
<evidence type="ECO:0000259" key="8">
    <source>
        <dbReference type="PROSITE" id="PS50217"/>
    </source>
</evidence>
<sequence>MNHDLMHQRALSGGHDYHQFHVHDGQSRNSLHLWSSVVESCLGPDPTSFGAVNEFPVNCTLATNVLREDSTLMSNSHLSNFVYSLNPQTHLPYSPDVAPTPATTGVASHALHTPKSYWGAHNYAPILPNGDPYTNLPVMSPVVPRRRRGSSRETSMTPSMSNPELSARLESDEDKRKRNTAASARFRIKKKLREQALEQTAKDMSTKANMLERKVKELEKEIKWLQSLLIDRDPHFMDHQSPFRKRPSEGVTATAP</sequence>
<dbReference type="FunCoup" id="A0A1Y1YFY0">
    <property type="interactions" value="236"/>
</dbReference>
<feature type="compositionally biased region" description="Polar residues" evidence="7">
    <location>
        <begin position="153"/>
        <end position="164"/>
    </location>
</feature>
<keyword evidence="4" id="KW-0804">Transcription</keyword>
<dbReference type="PANTHER" id="PTHR13044:SF14">
    <property type="entry name" value="CRYPTOCEPHAL, ISOFORM A"/>
    <property type="match status" value="1"/>
</dbReference>
<comment type="subcellular location">
    <subcellularLocation>
        <location evidence="1">Nucleus</location>
    </subcellularLocation>
</comment>
<name>A0A1Y1YFY0_9FUNG</name>
<keyword evidence="5" id="KW-0539">Nucleus</keyword>
<organism evidence="9 10">
    <name type="scientific">Basidiobolus meristosporus CBS 931.73</name>
    <dbReference type="NCBI Taxonomy" id="1314790"/>
    <lineage>
        <taxon>Eukaryota</taxon>
        <taxon>Fungi</taxon>
        <taxon>Fungi incertae sedis</taxon>
        <taxon>Zoopagomycota</taxon>
        <taxon>Entomophthoromycotina</taxon>
        <taxon>Basidiobolomycetes</taxon>
        <taxon>Basidiobolales</taxon>
        <taxon>Basidiobolaceae</taxon>
        <taxon>Basidiobolus</taxon>
    </lineage>
</organism>
<evidence type="ECO:0000256" key="3">
    <source>
        <dbReference type="ARBA" id="ARBA00023125"/>
    </source>
</evidence>
<dbReference type="InParanoid" id="A0A1Y1YFY0"/>
<feature type="coiled-coil region" evidence="6">
    <location>
        <begin position="194"/>
        <end position="228"/>
    </location>
</feature>
<dbReference type="Gene3D" id="1.20.5.170">
    <property type="match status" value="1"/>
</dbReference>
<keyword evidence="3" id="KW-0238">DNA-binding</keyword>
<gene>
    <name evidence="9" type="ORF">K493DRAFT_336842</name>
</gene>
<evidence type="ECO:0000256" key="1">
    <source>
        <dbReference type="ARBA" id="ARBA00004123"/>
    </source>
</evidence>
<dbReference type="OrthoDB" id="1939598at2759"/>
<accession>A0A1Y1YFY0</accession>
<dbReference type="STRING" id="1314790.A0A1Y1YFY0"/>
<dbReference type="Proteomes" id="UP000193498">
    <property type="component" value="Unassembled WGS sequence"/>
</dbReference>
<dbReference type="PROSITE" id="PS50217">
    <property type="entry name" value="BZIP"/>
    <property type="match status" value="1"/>
</dbReference>
<dbReference type="CDD" id="cd14705">
    <property type="entry name" value="bZIP_Zip1"/>
    <property type="match status" value="1"/>
</dbReference>
<feature type="region of interest" description="Disordered" evidence="7">
    <location>
        <begin position="144"/>
        <end position="184"/>
    </location>
</feature>
<evidence type="ECO:0000313" key="9">
    <source>
        <dbReference type="EMBL" id="ORX96626.1"/>
    </source>
</evidence>
<dbReference type="SMART" id="SM00338">
    <property type="entry name" value="BRLZ"/>
    <property type="match status" value="1"/>
</dbReference>
<feature type="domain" description="BZIP" evidence="8">
    <location>
        <begin position="169"/>
        <end position="232"/>
    </location>
</feature>
<keyword evidence="2" id="KW-0805">Transcription regulation</keyword>
<dbReference type="EMBL" id="MCFE01000150">
    <property type="protein sequence ID" value="ORX96626.1"/>
    <property type="molecule type" value="Genomic_DNA"/>
</dbReference>
<evidence type="ECO:0000313" key="10">
    <source>
        <dbReference type="Proteomes" id="UP000193498"/>
    </source>
</evidence>
<evidence type="ECO:0000256" key="7">
    <source>
        <dbReference type="SAM" id="MobiDB-lite"/>
    </source>
</evidence>
<dbReference type="PROSITE" id="PS00036">
    <property type="entry name" value="BZIP_BASIC"/>
    <property type="match status" value="1"/>
</dbReference>
<feature type="compositionally biased region" description="Basic and acidic residues" evidence="7">
    <location>
        <begin position="167"/>
        <end position="176"/>
    </location>
</feature>